<organism evidence="2 3">
    <name type="scientific">Ridgeia piscesae</name>
    <name type="common">Tubeworm</name>
    <dbReference type="NCBI Taxonomy" id="27915"/>
    <lineage>
        <taxon>Eukaryota</taxon>
        <taxon>Metazoa</taxon>
        <taxon>Spiralia</taxon>
        <taxon>Lophotrochozoa</taxon>
        <taxon>Annelida</taxon>
        <taxon>Polychaeta</taxon>
        <taxon>Sedentaria</taxon>
        <taxon>Canalipalpata</taxon>
        <taxon>Sabellida</taxon>
        <taxon>Siboglinidae</taxon>
        <taxon>Ridgeia</taxon>
    </lineage>
</organism>
<proteinExistence type="predicted"/>
<evidence type="ECO:0000313" key="3">
    <source>
        <dbReference type="Proteomes" id="UP001209878"/>
    </source>
</evidence>
<evidence type="ECO:0000313" key="2">
    <source>
        <dbReference type="EMBL" id="KAK2192997.1"/>
    </source>
</evidence>
<sequence length="130" mass="14935">MHTHIPHTHTPHNPHTHTQTYTHNSKKCQSQPYIHQILVIHVKIITLTCIRKQLSSVSIMYTGRLSPVYTMGNYLQCTPFILGDYPQCTQVIFGCYIQCAPWISGVYYENFGDYIQCTPLSLGDYLQCTP</sequence>
<comment type="caution">
    <text evidence="2">The sequence shown here is derived from an EMBL/GenBank/DDBJ whole genome shotgun (WGS) entry which is preliminary data.</text>
</comment>
<evidence type="ECO:0000256" key="1">
    <source>
        <dbReference type="SAM" id="MobiDB-lite"/>
    </source>
</evidence>
<name>A0AAD9PDW0_RIDPI</name>
<dbReference type="EMBL" id="JAODUO010000019">
    <property type="protein sequence ID" value="KAK2192997.1"/>
    <property type="molecule type" value="Genomic_DNA"/>
</dbReference>
<feature type="compositionally biased region" description="Basic residues" evidence="1">
    <location>
        <begin position="1"/>
        <end position="15"/>
    </location>
</feature>
<accession>A0AAD9PDW0</accession>
<protein>
    <submittedName>
        <fullName evidence="2">Uncharacterized protein</fullName>
    </submittedName>
</protein>
<reference evidence="2" key="1">
    <citation type="journal article" date="2023" name="Mol. Biol. Evol.">
        <title>Third-Generation Sequencing Reveals the Adaptive Role of the Epigenome in Three Deep-Sea Polychaetes.</title>
        <authorList>
            <person name="Perez M."/>
            <person name="Aroh O."/>
            <person name="Sun Y."/>
            <person name="Lan Y."/>
            <person name="Juniper S.K."/>
            <person name="Young C.R."/>
            <person name="Angers B."/>
            <person name="Qian P.Y."/>
        </authorList>
    </citation>
    <scope>NUCLEOTIDE SEQUENCE</scope>
    <source>
        <strain evidence="2">R07B-5</strain>
    </source>
</reference>
<dbReference type="AlphaFoldDB" id="A0AAD9PDW0"/>
<gene>
    <name evidence="2" type="ORF">NP493_19g13059</name>
</gene>
<dbReference type="Proteomes" id="UP001209878">
    <property type="component" value="Unassembled WGS sequence"/>
</dbReference>
<keyword evidence="3" id="KW-1185">Reference proteome</keyword>
<feature type="region of interest" description="Disordered" evidence="1">
    <location>
        <begin position="1"/>
        <end position="22"/>
    </location>
</feature>